<protein>
    <submittedName>
        <fullName evidence="9">General secretion pathway protein G</fullName>
    </submittedName>
</protein>
<proteinExistence type="predicted"/>
<dbReference type="InterPro" id="IPR000983">
    <property type="entry name" value="Bac_GSPG_pilin"/>
</dbReference>
<evidence type="ECO:0000256" key="2">
    <source>
        <dbReference type="ARBA" id="ARBA00004241"/>
    </source>
</evidence>
<dbReference type="GO" id="GO:0016020">
    <property type="term" value="C:membrane"/>
    <property type="evidence" value="ECO:0007669"/>
    <property type="project" value="UniProtKB-SubCell"/>
</dbReference>
<organism evidence="9 10">
    <name type="scientific">Alicyclobacillus sacchari</name>
    <dbReference type="NCBI Taxonomy" id="392010"/>
    <lineage>
        <taxon>Bacteria</taxon>
        <taxon>Bacillati</taxon>
        <taxon>Bacillota</taxon>
        <taxon>Bacilli</taxon>
        <taxon>Bacillales</taxon>
        <taxon>Alicyclobacillaceae</taxon>
        <taxon>Alicyclobacillus</taxon>
    </lineage>
</organism>
<keyword evidence="7" id="KW-0178">Competence</keyword>
<dbReference type="EMBL" id="SORF01000011">
    <property type="protein sequence ID" value="TDY43374.1"/>
    <property type="molecule type" value="Genomic_DNA"/>
</dbReference>
<evidence type="ECO:0000256" key="8">
    <source>
        <dbReference type="SAM" id="Phobius"/>
    </source>
</evidence>
<dbReference type="Pfam" id="PF07963">
    <property type="entry name" value="N_methyl"/>
    <property type="match status" value="1"/>
</dbReference>
<dbReference type="GO" id="GO:0015628">
    <property type="term" value="P:protein secretion by the type II secretion system"/>
    <property type="evidence" value="ECO:0007669"/>
    <property type="project" value="InterPro"/>
</dbReference>
<reference evidence="9 10" key="1">
    <citation type="submission" date="2019-03" db="EMBL/GenBank/DDBJ databases">
        <title>Genomic Encyclopedia of Type Strains, Phase IV (KMG-IV): sequencing the most valuable type-strain genomes for metagenomic binning, comparative biology and taxonomic classification.</title>
        <authorList>
            <person name="Goeker M."/>
        </authorList>
    </citation>
    <scope>NUCLEOTIDE SEQUENCE [LARGE SCALE GENOMIC DNA]</scope>
    <source>
        <strain evidence="9 10">DSM 17974</strain>
    </source>
</reference>
<evidence type="ECO:0000256" key="7">
    <source>
        <dbReference type="ARBA" id="ARBA00023287"/>
    </source>
</evidence>
<name>A0A4R8LIW4_9BACL</name>
<evidence type="ECO:0000256" key="1">
    <source>
        <dbReference type="ARBA" id="ARBA00004167"/>
    </source>
</evidence>
<dbReference type="PANTHER" id="PTHR30093:SF44">
    <property type="entry name" value="TYPE II SECRETION SYSTEM CORE PROTEIN G"/>
    <property type="match status" value="1"/>
</dbReference>
<dbReference type="NCBIfam" id="TIGR02532">
    <property type="entry name" value="IV_pilin_GFxxxE"/>
    <property type="match status" value="1"/>
</dbReference>
<dbReference type="AlphaFoldDB" id="A0A4R8LIW4"/>
<dbReference type="GO" id="GO:0030420">
    <property type="term" value="P:establishment of competence for transformation"/>
    <property type="evidence" value="ECO:0007669"/>
    <property type="project" value="UniProtKB-KW"/>
</dbReference>
<dbReference type="PROSITE" id="PS00409">
    <property type="entry name" value="PROKAR_NTER_METHYL"/>
    <property type="match status" value="1"/>
</dbReference>
<evidence type="ECO:0000256" key="4">
    <source>
        <dbReference type="ARBA" id="ARBA00022692"/>
    </source>
</evidence>
<keyword evidence="3" id="KW-0488">Methylation</keyword>
<dbReference type="PRINTS" id="PR00813">
    <property type="entry name" value="BCTERIALGSPG"/>
</dbReference>
<dbReference type="GO" id="GO:0015627">
    <property type="term" value="C:type II protein secretion system complex"/>
    <property type="evidence" value="ECO:0007669"/>
    <property type="project" value="InterPro"/>
</dbReference>
<dbReference type="InterPro" id="IPR012902">
    <property type="entry name" value="N_methyl_site"/>
</dbReference>
<gene>
    <name evidence="9" type="ORF">C7445_11121</name>
</gene>
<dbReference type="Proteomes" id="UP000294581">
    <property type="component" value="Unassembled WGS sequence"/>
</dbReference>
<feature type="transmembrane region" description="Helical" evidence="8">
    <location>
        <begin position="20"/>
        <end position="38"/>
    </location>
</feature>
<dbReference type="Gene3D" id="3.30.700.10">
    <property type="entry name" value="Glycoprotein, Type 4 Pilin"/>
    <property type="match status" value="1"/>
</dbReference>
<accession>A0A4R8LIW4</accession>
<keyword evidence="5 8" id="KW-1133">Transmembrane helix</keyword>
<evidence type="ECO:0000256" key="3">
    <source>
        <dbReference type="ARBA" id="ARBA00022481"/>
    </source>
</evidence>
<evidence type="ECO:0000256" key="6">
    <source>
        <dbReference type="ARBA" id="ARBA00023136"/>
    </source>
</evidence>
<keyword evidence="10" id="KW-1185">Reference proteome</keyword>
<dbReference type="PANTHER" id="PTHR30093">
    <property type="entry name" value="GENERAL SECRETION PATHWAY PROTEIN G"/>
    <property type="match status" value="1"/>
</dbReference>
<evidence type="ECO:0000313" key="9">
    <source>
        <dbReference type="EMBL" id="TDY43374.1"/>
    </source>
</evidence>
<keyword evidence="4 8" id="KW-0812">Transmembrane</keyword>
<evidence type="ECO:0000256" key="5">
    <source>
        <dbReference type="ARBA" id="ARBA00022989"/>
    </source>
</evidence>
<dbReference type="InterPro" id="IPR045584">
    <property type="entry name" value="Pilin-like"/>
</dbReference>
<keyword evidence="6 8" id="KW-0472">Membrane</keyword>
<evidence type="ECO:0000313" key="10">
    <source>
        <dbReference type="Proteomes" id="UP000294581"/>
    </source>
</evidence>
<comment type="subcellular location">
    <subcellularLocation>
        <location evidence="2">Cell surface</location>
    </subcellularLocation>
    <subcellularLocation>
        <location evidence="1">Membrane</location>
        <topology evidence="1">Single-pass membrane protein</topology>
    </subcellularLocation>
</comment>
<dbReference type="SUPFAM" id="SSF54523">
    <property type="entry name" value="Pili subunits"/>
    <property type="match status" value="1"/>
</dbReference>
<dbReference type="OrthoDB" id="2376450at2"/>
<dbReference type="RefSeq" id="WP_134160248.1">
    <property type="nucleotide sequence ID" value="NZ_SORF01000011.1"/>
</dbReference>
<sequence>MPMCTIRRNPTMNAGQEGFSLIELMIAVVIVAIMVAMITPQLMRASARAEATACSGNVRTISAALAEYQLLHQSLPPGNSTQQIQALVGDGLLSNDALQGSYVIQDTDPNNIAVSCAANGNGAGGMNNGSGD</sequence>
<dbReference type="GO" id="GO:0009986">
    <property type="term" value="C:cell surface"/>
    <property type="evidence" value="ECO:0007669"/>
    <property type="project" value="UniProtKB-SubCell"/>
</dbReference>
<comment type="caution">
    <text evidence="9">The sequence shown here is derived from an EMBL/GenBank/DDBJ whole genome shotgun (WGS) entry which is preliminary data.</text>
</comment>